<evidence type="ECO:0000313" key="1">
    <source>
        <dbReference type="EMBL" id="KZM71697.1"/>
    </source>
</evidence>
<name>A0A164KT80_9NOCA</name>
<organism evidence="1 2">
    <name type="scientific">Nocardia terpenica</name>
    <dbReference type="NCBI Taxonomy" id="455432"/>
    <lineage>
        <taxon>Bacteria</taxon>
        <taxon>Bacillati</taxon>
        <taxon>Actinomycetota</taxon>
        <taxon>Actinomycetes</taxon>
        <taxon>Mycobacteriales</taxon>
        <taxon>Nocardiaceae</taxon>
        <taxon>Nocardia</taxon>
    </lineage>
</organism>
<keyword evidence="2" id="KW-1185">Reference proteome</keyword>
<dbReference type="OrthoDB" id="9811389at2"/>
<dbReference type="STRING" id="455432.AWN90_02980"/>
<dbReference type="PANTHER" id="PTHR35368">
    <property type="entry name" value="HYDROPEROXIDE REDUCTASE"/>
    <property type="match status" value="1"/>
</dbReference>
<reference evidence="1 2" key="1">
    <citation type="submission" date="2016-04" db="EMBL/GenBank/DDBJ databases">
        <authorList>
            <person name="Evans L.H."/>
            <person name="Alamgir A."/>
            <person name="Owens N."/>
            <person name="Weber N.D."/>
            <person name="Virtaneva K."/>
            <person name="Barbian K."/>
            <person name="Babar A."/>
            <person name="Rosenke K."/>
        </authorList>
    </citation>
    <scope>NUCLEOTIDE SEQUENCE [LARGE SCALE GENOMIC DNA]</scope>
    <source>
        <strain evidence="1 2">IFM 0406</strain>
    </source>
</reference>
<dbReference type="Proteomes" id="UP000076512">
    <property type="component" value="Unassembled WGS sequence"/>
</dbReference>
<sequence length="184" mass="19526">MTRSTVDAEALRSTAEAIRTSPVRGRFTFRVDGDWGGGFRLTSRVGALTHGGDTDTARSGRFVMNSDEPTQVLGTDMAVSPTEWVLQALAGCYTVTIAANAALRGISLRAVHLDLEGDVDLSGFLGLDPAVRPGIGHIRVSVTLDAPGATVAELENLIEAVQQRSVVRDTLVRPVAVTTTLRRA</sequence>
<dbReference type="SUPFAM" id="SSF82784">
    <property type="entry name" value="OsmC-like"/>
    <property type="match status" value="1"/>
</dbReference>
<dbReference type="InterPro" id="IPR036102">
    <property type="entry name" value="OsmC/Ohrsf"/>
</dbReference>
<dbReference type="PANTHER" id="PTHR35368:SF1">
    <property type="entry name" value="HYDROPEROXIDE REDUCTASE"/>
    <property type="match status" value="1"/>
</dbReference>
<dbReference type="Pfam" id="PF02566">
    <property type="entry name" value="OsmC"/>
    <property type="match status" value="1"/>
</dbReference>
<dbReference type="EMBL" id="LWGR01000012">
    <property type="protein sequence ID" value="KZM71697.1"/>
    <property type="molecule type" value="Genomic_DNA"/>
</dbReference>
<comment type="caution">
    <text evidence="1">The sequence shown here is derived from an EMBL/GenBank/DDBJ whole genome shotgun (WGS) entry which is preliminary data.</text>
</comment>
<dbReference type="RefSeq" id="WP_067577446.1">
    <property type="nucleotide sequence ID" value="NZ_JABMCZ010000003.1"/>
</dbReference>
<accession>A0A164KT80</accession>
<proteinExistence type="predicted"/>
<dbReference type="InterPro" id="IPR003718">
    <property type="entry name" value="OsmC/Ohr_fam"/>
</dbReference>
<dbReference type="AlphaFoldDB" id="A0A164KT80"/>
<dbReference type="Gene3D" id="3.30.300.20">
    <property type="match status" value="1"/>
</dbReference>
<evidence type="ECO:0000313" key="2">
    <source>
        <dbReference type="Proteomes" id="UP000076512"/>
    </source>
</evidence>
<dbReference type="InterPro" id="IPR015946">
    <property type="entry name" value="KH_dom-like_a/b"/>
</dbReference>
<gene>
    <name evidence="1" type="ORF">AWN90_02980</name>
</gene>
<protein>
    <submittedName>
        <fullName evidence="1">Osmotically inducible protein C</fullName>
    </submittedName>
</protein>
<dbReference type="InterPro" id="IPR052924">
    <property type="entry name" value="OsmC/Ohr_hydroprdx_reductase"/>
</dbReference>